<proteinExistence type="predicted"/>
<reference evidence="2 3" key="1">
    <citation type="journal article" date="2018" name="Mol. Biol. Evol.">
        <title>Broad Genomic Sampling Reveals a Smut Pathogenic Ancestry of the Fungal Clade Ustilaginomycotina.</title>
        <authorList>
            <person name="Kijpornyongpan T."/>
            <person name="Mondo S.J."/>
            <person name="Barry K."/>
            <person name="Sandor L."/>
            <person name="Lee J."/>
            <person name="Lipzen A."/>
            <person name="Pangilinan J."/>
            <person name="LaButti K."/>
            <person name="Hainaut M."/>
            <person name="Henrissat B."/>
            <person name="Grigoriev I.V."/>
            <person name="Spatafora J.W."/>
            <person name="Aime M.C."/>
        </authorList>
    </citation>
    <scope>NUCLEOTIDE SEQUENCE [LARGE SCALE GENOMIC DNA]</scope>
    <source>
        <strain evidence="2 3">MCA 3645</strain>
    </source>
</reference>
<dbReference type="OrthoDB" id="3358788at2759"/>
<dbReference type="InParanoid" id="A0A317XX94"/>
<name>A0A317XX94_9BASI</name>
<feature type="region of interest" description="Disordered" evidence="1">
    <location>
        <begin position="1"/>
        <end position="29"/>
    </location>
</feature>
<feature type="compositionally biased region" description="Low complexity" evidence="1">
    <location>
        <begin position="1"/>
        <end position="28"/>
    </location>
</feature>
<evidence type="ECO:0000313" key="3">
    <source>
        <dbReference type="Proteomes" id="UP000246740"/>
    </source>
</evidence>
<keyword evidence="3" id="KW-1185">Reference proteome</keyword>
<evidence type="ECO:0000313" key="2">
    <source>
        <dbReference type="EMBL" id="PWZ01959.1"/>
    </source>
</evidence>
<evidence type="ECO:0000256" key="1">
    <source>
        <dbReference type="SAM" id="MobiDB-lite"/>
    </source>
</evidence>
<protein>
    <submittedName>
        <fullName evidence="2">Uncharacterized protein</fullName>
    </submittedName>
</protein>
<dbReference type="EMBL" id="KZ819189">
    <property type="protein sequence ID" value="PWZ01959.1"/>
    <property type="molecule type" value="Genomic_DNA"/>
</dbReference>
<dbReference type="AlphaFoldDB" id="A0A317XX94"/>
<gene>
    <name evidence="2" type="ORF">BCV70DRAFT_198237</name>
</gene>
<accession>A0A317XX94</accession>
<organism evidence="2 3">
    <name type="scientific">Testicularia cyperi</name>
    <dbReference type="NCBI Taxonomy" id="1882483"/>
    <lineage>
        <taxon>Eukaryota</taxon>
        <taxon>Fungi</taxon>
        <taxon>Dikarya</taxon>
        <taxon>Basidiomycota</taxon>
        <taxon>Ustilaginomycotina</taxon>
        <taxon>Ustilaginomycetes</taxon>
        <taxon>Ustilaginales</taxon>
        <taxon>Anthracoideaceae</taxon>
        <taxon>Testicularia</taxon>
    </lineage>
</organism>
<dbReference type="Proteomes" id="UP000246740">
    <property type="component" value="Unassembled WGS sequence"/>
</dbReference>
<sequence>MPVLRAMHTSSTHTGTASAKADASSSGSRKGVYRTLGGGLIAAAGGGWYMYTPTDASTGAGARSFSVFSPAENEASPVNGSSTLIRPASPSAPRRQTVTLVFLTSSSAKKGLVKSIMSNFSSGGDGAGEAGKWFPWIAYFREAGYDCLQMNLALSSKASESISQTPAENKDAKTTASLTDELHSQIRMSNLQRLPVLFVHYSSDSDPASTSAIVSAYIDPAQSGSNGAGGAGGFLSKLFGGGGMFGSRPAISGLVVISDADDASTHAVFAKHPKLNTLIVANGVQGESTQKKAKVTTLDTNSRNQEQVIKDIERWLIREGYEG</sequence>